<dbReference type="PANTHER" id="PTHR30204">
    <property type="entry name" value="REDOX-CYCLING DRUG-SENSING TRANSCRIPTIONAL ACTIVATOR SOXR"/>
    <property type="match status" value="1"/>
</dbReference>
<dbReference type="GO" id="GO:0003700">
    <property type="term" value="F:DNA-binding transcription factor activity"/>
    <property type="evidence" value="ECO:0007669"/>
    <property type="project" value="InterPro"/>
</dbReference>
<dbReference type="InterPro" id="IPR047057">
    <property type="entry name" value="MerR_fam"/>
</dbReference>
<dbReference type="Gene3D" id="1.10.1660.10">
    <property type="match status" value="1"/>
</dbReference>
<dbReference type="GO" id="GO:0003677">
    <property type="term" value="F:DNA binding"/>
    <property type="evidence" value="ECO:0007669"/>
    <property type="project" value="UniProtKB-KW"/>
</dbReference>
<evidence type="ECO:0000313" key="3">
    <source>
        <dbReference type="EMBL" id="GIG12620.1"/>
    </source>
</evidence>
<dbReference type="SUPFAM" id="SSF52242">
    <property type="entry name" value="Cobalamin (vitamin B12)-binding domain"/>
    <property type="match status" value="1"/>
</dbReference>
<organism evidence="3 4">
    <name type="scientific">Catellatospora methionotrophica</name>
    <dbReference type="NCBI Taxonomy" id="121620"/>
    <lineage>
        <taxon>Bacteria</taxon>
        <taxon>Bacillati</taxon>
        <taxon>Actinomycetota</taxon>
        <taxon>Actinomycetes</taxon>
        <taxon>Micromonosporales</taxon>
        <taxon>Micromonosporaceae</taxon>
        <taxon>Catellatospora</taxon>
    </lineage>
</organism>
<dbReference type="Gene3D" id="3.40.50.280">
    <property type="entry name" value="Cobalamin-binding domain"/>
    <property type="match status" value="1"/>
</dbReference>
<dbReference type="RefSeq" id="WP_166388174.1">
    <property type="nucleotide sequence ID" value="NZ_BAAATT010000012.1"/>
</dbReference>
<evidence type="ECO:0000313" key="4">
    <source>
        <dbReference type="Proteomes" id="UP000660339"/>
    </source>
</evidence>
<dbReference type="InterPro" id="IPR009061">
    <property type="entry name" value="DNA-bd_dom_put_sf"/>
</dbReference>
<comment type="caution">
    <text evidence="3">The sequence shown here is derived from an EMBL/GenBank/DDBJ whole genome shotgun (WGS) entry which is preliminary data.</text>
</comment>
<dbReference type="Gene3D" id="1.10.1240.10">
    <property type="entry name" value="Methionine synthase domain"/>
    <property type="match status" value="1"/>
</dbReference>
<dbReference type="InterPro" id="IPR036594">
    <property type="entry name" value="Meth_synthase_dom"/>
</dbReference>
<dbReference type="EMBL" id="BONJ01000002">
    <property type="protein sequence ID" value="GIG12620.1"/>
    <property type="molecule type" value="Genomic_DNA"/>
</dbReference>
<evidence type="ECO:0000259" key="2">
    <source>
        <dbReference type="PROSITE" id="PS50937"/>
    </source>
</evidence>
<dbReference type="GO" id="GO:0031419">
    <property type="term" value="F:cobalamin binding"/>
    <property type="evidence" value="ECO:0007669"/>
    <property type="project" value="InterPro"/>
</dbReference>
<dbReference type="Pfam" id="PF13411">
    <property type="entry name" value="MerR_1"/>
    <property type="match status" value="1"/>
</dbReference>
<dbReference type="CDD" id="cd01104">
    <property type="entry name" value="HTH_MlrA-CarA"/>
    <property type="match status" value="1"/>
</dbReference>
<dbReference type="PROSITE" id="PS50937">
    <property type="entry name" value="HTH_MERR_2"/>
    <property type="match status" value="1"/>
</dbReference>
<feature type="domain" description="HTH merR-type" evidence="2">
    <location>
        <begin position="7"/>
        <end position="74"/>
    </location>
</feature>
<dbReference type="GO" id="GO:0046872">
    <property type="term" value="F:metal ion binding"/>
    <property type="evidence" value="ECO:0007669"/>
    <property type="project" value="InterPro"/>
</dbReference>
<protein>
    <submittedName>
        <fullName evidence="3">Transcriptional regulator</fullName>
    </submittedName>
</protein>
<dbReference type="AlphaFoldDB" id="A0A8J3L5A5"/>
<reference evidence="3" key="1">
    <citation type="submission" date="2021-01" db="EMBL/GenBank/DDBJ databases">
        <title>Whole genome shotgun sequence of Catellatospora methionotrophica NBRC 14553.</title>
        <authorList>
            <person name="Komaki H."/>
            <person name="Tamura T."/>
        </authorList>
    </citation>
    <scope>NUCLEOTIDE SEQUENCE</scope>
    <source>
        <strain evidence="3">NBRC 14553</strain>
    </source>
</reference>
<sequence>MSEYGRSVGEVARRLGVAVTTLRTWHQRYGLGPSEHVAHRHRRYTPDDVARLEVMCRLTTEGVPAHEAARIALAGLPGEPAPARLAPVADPSARGLTVAAVRLDMPAMLSTIASAVRGRGVVYAWDHLLCPVLVEVARRQEPDHHMIEVEHLLSRCILEVLWTVPRPFGASAARTLLACAADEQHTLPLEALAAALAEQGCGSRMLGARVPPLALADAIRRTGPAAVFIWSQFTPTGDPAQLEPVLAARPRPALIAAAGPGWGDPLPPGVSRPADLSDALRLALPVTTRRDH</sequence>
<dbReference type="InterPro" id="IPR000551">
    <property type="entry name" value="MerR-type_HTH_dom"/>
</dbReference>
<gene>
    <name evidence="3" type="ORF">Cme02nite_09520</name>
</gene>
<proteinExistence type="predicted"/>
<evidence type="ECO:0000256" key="1">
    <source>
        <dbReference type="ARBA" id="ARBA00023125"/>
    </source>
</evidence>
<keyword evidence="4" id="KW-1185">Reference proteome</keyword>
<dbReference type="PANTHER" id="PTHR30204:SF97">
    <property type="entry name" value="MERR FAMILY REGULATORY PROTEIN"/>
    <property type="match status" value="1"/>
</dbReference>
<name>A0A8J3L5A5_9ACTN</name>
<dbReference type="InterPro" id="IPR036724">
    <property type="entry name" value="Cobalamin-bd_sf"/>
</dbReference>
<keyword evidence="1" id="KW-0238">DNA-binding</keyword>
<accession>A0A8J3L5A5</accession>
<dbReference type="SMART" id="SM00422">
    <property type="entry name" value="HTH_MERR"/>
    <property type="match status" value="1"/>
</dbReference>
<dbReference type="SUPFAM" id="SSF46955">
    <property type="entry name" value="Putative DNA-binding domain"/>
    <property type="match status" value="1"/>
</dbReference>
<dbReference type="Proteomes" id="UP000660339">
    <property type="component" value="Unassembled WGS sequence"/>
</dbReference>